<organism evidence="1 2">
    <name type="scientific">Symbiodinium pilosum</name>
    <name type="common">Dinoflagellate</name>
    <dbReference type="NCBI Taxonomy" id="2952"/>
    <lineage>
        <taxon>Eukaryota</taxon>
        <taxon>Sar</taxon>
        <taxon>Alveolata</taxon>
        <taxon>Dinophyceae</taxon>
        <taxon>Suessiales</taxon>
        <taxon>Symbiodiniaceae</taxon>
        <taxon>Symbiodinium</taxon>
    </lineage>
</organism>
<gene>
    <name evidence="1" type="primary">ynaI</name>
    <name evidence="1" type="ORF">SPIL2461_LOCUS22733</name>
</gene>
<evidence type="ECO:0000313" key="2">
    <source>
        <dbReference type="Proteomes" id="UP000649617"/>
    </source>
</evidence>
<name>A0A812Y9D3_SYMPI</name>
<dbReference type="AlphaFoldDB" id="A0A812Y9D3"/>
<reference evidence="1" key="1">
    <citation type="submission" date="2021-02" db="EMBL/GenBank/DDBJ databases">
        <authorList>
            <person name="Dougan E. K."/>
            <person name="Rhodes N."/>
            <person name="Thang M."/>
            <person name="Chan C."/>
        </authorList>
    </citation>
    <scope>NUCLEOTIDE SEQUENCE</scope>
</reference>
<dbReference type="OrthoDB" id="198480at2759"/>
<protein>
    <submittedName>
        <fullName evidence="1">YnaI protein</fullName>
    </submittedName>
</protein>
<dbReference type="EMBL" id="CAJNIZ010047593">
    <property type="protein sequence ID" value="CAE7771367.1"/>
    <property type="molecule type" value="Genomic_DNA"/>
</dbReference>
<proteinExistence type="predicted"/>
<keyword evidence="2" id="KW-1185">Reference proteome</keyword>
<accession>A0A812Y9D3</accession>
<comment type="caution">
    <text evidence="1">The sequence shown here is derived from an EMBL/GenBank/DDBJ whole genome shotgun (WGS) entry which is preliminary data.</text>
</comment>
<sequence length="236" mass="26138">MSQDGNLYSFELLRAYEPLVQAVRASAKRADRASGPRPGENALAFLDFLSYPADGAPSSTDIFRYLAPLEDMIDLSDGGGTRQARRMKIPRQKRPEHVFTPCWPQFPELCTETDVAVLENASEWSSGQIQAEVERLAEDLDPWKTSVAAFNAERLDRIAVLKRRLLHEVKTAEGAKSRLLQPQCHYQVGVGFAVHCSATPRPLVLRAAKKCGVAMMVSVSCLPHCCRMKVPCGQLP</sequence>
<dbReference type="Proteomes" id="UP000649617">
    <property type="component" value="Unassembled WGS sequence"/>
</dbReference>
<evidence type="ECO:0000313" key="1">
    <source>
        <dbReference type="EMBL" id="CAE7771367.1"/>
    </source>
</evidence>